<organism evidence="3 4">
    <name type="scientific">Aspergillus welwitschiae</name>
    <dbReference type="NCBI Taxonomy" id="1341132"/>
    <lineage>
        <taxon>Eukaryota</taxon>
        <taxon>Fungi</taxon>
        <taxon>Dikarya</taxon>
        <taxon>Ascomycota</taxon>
        <taxon>Pezizomycotina</taxon>
        <taxon>Eurotiomycetes</taxon>
        <taxon>Eurotiomycetidae</taxon>
        <taxon>Eurotiales</taxon>
        <taxon>Aspergillaceae</taxon>
        <taxon>Aspergillus</taxon>
        <taxon>Aspergillus subgen. Circumdati</taxon>
    </lineage>
</organism>
<evidence type="ECO:0000313" key="3">
    <source>
        <dbReference type="EMBL" id="RDH31300.1"/>
    </source>
</evidence>
<dbReference type="Proteomes" id="UP000253729">
    <property type="component" value="Unassembled WGS sequence"/>
</dbReference>
<protein>
    <recommendedName>
        <fullName evidence="2">DUF7702 domain-containing protein</fullName>
    </recommendedName>
</protein>
<dbReference type="PANTHER" id="PTHR42109:SF2">
    <property type="entry name" value="INTEGRAL MEMBRANE PROTEIN"/>
    <property type="match status" value="1"/>
</dbReference>
<reference evidence="3 4" key="1">
    <citation type="submission" date="2018-07" db="EMBL/GenBank/DDBJ databases">
        <title>The genomes of Aspergillus section Nigri reveals drivers in fungal speciation.</title>
        <authorList>
            <consortium name="DOE Joint Genome Institute"/>
            <person name="Vesth T.C."/>
            <person name="Nybo J."/>
            <person name="Theobald S."/>
            <person name="Brandl J."/>
            <person name="Frisvad J.C."/>
            <person name="Nielsen K.F."/>
            <person name="Lyhne E.K."/>
            <person name="Kogle M.E."/>
            <person name="Kuo A."/>
            <person name="Riley R."/>
            <person name="Clum A."/>
            <person name="Nolan M."/>
            <person name="Lipzen A."/>
            <person name="Salamov A."/>
            <person name="Henrissat B."/>
            <person name="Wiebenga A."/>
            <person name="De vries R.P."/>
            <person name="Grigoriev I.V."/>
            <person name="Mortensen U.H."/>
            <person name="Andersen M.R."/>
            <person name="Baker S.E."/>
        </authorList>
    </citation>
    <scope>NUCLEOTIDE SEQUENCE [LARGE SCALE GENOMIC DNA]</scope>
    <source>
        <strain evidence="3 4">CBS 139.54b</strain>
    </source>
</reference>
<feature type="transmembrane region" description="Helical" evidence="1">
    <location>
        <begin position="14"/>
        <end position="33"/>
    </location>
</feature>
<feature type="transmembrane region" description="Helical" evidence="1">
    <location>
        <begin position="215"/>
        <end position="233"/>
    </location>
</feature>
<feature type="transmembrane region" description="Helical" evidence="1">
    <location>
        <begin position="71"/>
        <end position="91"/>
    </location>
</feature>
<gene>
    <name evidence="3" type="ORF">BDQ94DRAFT_172073</name>
</gene>
<accession>A0A3F3PWG5</accession>
<proteinExistence type="predicted"/>
<feature type="transmembrane region" description="Helical" evidence="1">
    <location>
        <begin position="253"/>
        <end position="276"/>
    </location>
</feature>
<dbReference type="PANTHER" id="PTHR42109">
    <property type="entry name" value="UNPLACED GENOMIC SCAFFOLD UM_SCAF_CONTIG_1.265, WHOLE GENOME SHOTGUN SEQUENCE"/>
    <property type="match status" value="1"/>
</dbReference>
<keyword evidence="1" id="KW-0812">Transmembrane</keyword>
<name>A0A3F3PWG5_9EURO</name>
<sequence length="322" mass="35418">MTAVTEKGIAIAELIVYISISLATLLVVLRHGFHRQLGWIYLFIFSGVRIAGAVMEILSETHPDNTTDLEWAIILQSVGLSPLLLSSLGLLKRVFDEICDHVPSTQGPRATMVLQKLSSFSSVAAKLMGIYNKRATAISGRSKVVQLIHIPALIALVLSIIGGINQYSSDTSDHSGGRTETLVGIILFLAIYIILCILWSTAVKDLPRMVPSQKRIVVVVLLALPLIACRLLYSLIADFSHDRRFSLVDGNVTIRLCMAIIEEFLVVLMYTVLGVFTPRSEVAVDSTVSNPQKWPYQAGNQQFHTSPLDPRNAHNNGQYEPV</sequence>
<evidence type="ECO:0000313" key="4">
    <source>
        <dbReference type="Proteomes" id="UP000253729"/>
    </source>
</evidence>
<evidence type="ECO:0000256" key="1">
    <source>
        <dbReference type="SAM" id="Phobius"/>
    </source>
</evidence>
<feature type="transmembrane region" description="Helical" evidence="1">
    <location>
        <begin position="144"/>
        <end position="162"/>
    </location>
</feature>
<dbReference type="AlphaFoldDB" id="A0A3F3PWG5"/>
<dbReference type="GeneID" id="38140247"/>
<keyword evidence="4" id="KW-1185">Reference proteome</keyword>
<feature type="domain" description="DUF7702" evidence="2">
    <location>
        <begin position="130"/>
        <end position="276"/>
    </location>
</feature>
<feature type="transmembrane region" description="Helical" evidence="1">
    <location>
        <begin position="182"/>
        <end position="203"/>
    </location>
</feature>
<dbReference type="RefSeq" id="XP_026624322.1">
    <property type="nucleotide sequence ID" value="XM_026771891.1"/>
</dbReference>
<feature type="domain" description="DUF7702" evidence="2">
    <location>
        <begin position="6"/>
        <end position="108"/>
    </location>
</feature>
<feature type="transmembrane region" description="Helical" evidence="1">
    <location>
        <begin position="40"/>
        <end position="59"/>
    </location>
</feature>
<keyword evidence="1" id="KW-1133">Transmembrane helix</keyword>
<dbReference type="EMBL" id="KZ852055">
    <property type="protein sequence ID" value="RDH31300.1"/>
    <property type="molecule type" value="Genomic_DNA"/>
</dbReference>
<evidence type="ECO:0000259" key="2">
    <source>
        <dbReference type="Pfam" id="PF24800"/>
    </source>
</evidence>
<dbReference type="InterPro" id="IPR056119">
    <property type="entry name" value="DUF7702"/>
</dbReference>
<dbReference type="STRING" id="1341132.A0A3F3PWG5"/>
<dbReference type="Pfam" id="PF24800">
    <property type="entry name" value="DUF7702"/>
    <property type="match status" value="2"/>
</dbReference>
<keyword evidence="1" id="KW-0472">Membrane</keyword>